<evidence type="ECO:0008006" key="3">
    <source>
        <dbReference type="Google" id="ProtNLM"/>
    </source>
</evidence>
<evidence type="ECO:0000313" key="2">
    <source>
        <dbReference type="Proteomes" id="UP000230796"/>
    </source>
</evidence>
<comment type="caution">
    <text evidence="1">The sequence shown here is derived from an EMBL/GenBank/DDBJ whole genome shotgun (WGS) entry which is preliminary data.</text>
</comment>
<name>A0A2H0VJ51_9BACT</name>
<sequence length="697" mass="75969">MKMTVLILVVVVVLVLVACGSQTKKVVLSSSIDDFSSVNTKMVGVDVGELEALLKARFEMERMRLISDKVAGEPSDLVELNNDFGVLVWSYHNAGDYDQDGEVGIPDISMIAQHYLHHCQDVDGVWPDETDEVVDGDEDGLVGISDVSPIAVNYLKTINGYSVQGTKEIDGEFTEIANVLLSDRHTSSGRAEFTSPVPSGTQVAKYLRVVPINKNGEGTPSNVVPNLPFISPTACQVTPTDVIAGTRINFKIEDILGTWPTWFGWQLGEAVYPVNTTDWVVGLRSMRFDVTDVPGDYNASIQVQNDLGGAGQGFGIHVREGVWENQDLPIFSNNPVQTIAYSMGFDEVPLTIIYSDYDGSGGYDMKLIQTTDSSGTEWGDPILIDADSNPLSVAKIDGNLAIVYFSGGSHNPEGAGLRYIRALNMDGSLWGNSELVELGYGNDRATLGELWSGNYNYPGIAYIDDYETPDNETGALKLAIPLSNGSWDPRLVDEEVTLFSTPSLLYADAHPHPMIAYTDAGSPGVLNLVISDDNGANWGEPIALDSEGGSHPVLQLVNTTDWWLADRLVVSYVDTYHQQLRCCVSNYYSVREWNVPIIIADYSGSYGYITGHSMVTSVAARPAVAYSLAGQDQQELFYVRSLNSGLWGEKWGTPQKVASDGTNPSMQFIGDDVQVPTIVYSPQFFTGINPLKIARLE</sequence>
<dbReference type="SUPFAM" id="SSF63446">
    <property type="entry name" value="Type I dockerin domain"/>
    <property type="match status" value="1"/>
</dbReference>
<gene>
    <name evidence="1" type="ORF">COT87_01200</name>
</gene>
<accession>A0A2H0VJ51</accession>
<dbReference type="PROSITE" id="PS51257">
    <property type="entry name" value="PROKAR_LIPOPROTEIN"/>
    <property type="match status" value="1"/>
</dbReference>
<dbReference type="EMBL" id="PFAF01000021">
    <property type="protein sequence ID" value="PIR99116.1"/>
    <property type="molecule type" value="Genomic_DNA"/>
</dbReference>
<proteinExistence type="predicted"/>
<protein>
    <recommendedName>
        <fullName evidence="3">Dockerin domain-containing protein</fullName>
    </recommendedName>
</protein>
<dbReference type="Proteomes" id="UP000230796">
    <property type="component" value="Unassembled WGS sequence"/>
</dbReference>
<dbReference type="InterPro" id="IPR036439">
    <property type="entry name" value="Dockerin_dom_sf"/>
</dbReference>
<evidence type="ECO:0000313" key="1">
    <source>
        <dbReference type="EMBL" id="PIR99116.1"/>
    </source>
</evidence>
<dbReference type="Gene3D" id="1.10.1330.10">
    <property type="entry name" value="Dockerin domain"/>
    <property type="match status" value="1"/>
</dbReference>
<dbReference type="GO" id="GO:0000272">
    <property type="term" value="P:polysaccharide catabolic process"/>
    <property type="evidence" value="ECO:0007669"/>
    <property type="project" value="InterPro"/>
</dbReference>
<dbReference type="AlphaFoldDB" id="A0A2H0VJ51"/>
<organism evidence="1 2">
    <name type="scientific">Candidatus Collierbacteria bacterium CG10_big_fil_rev_8_21_14_0_10_44_9</name>
    <dbReference type="NCBI Taxonomy" id="1974535"/>
    <lineage>
        <taxon>Bacteria</taxon>
        <taxon>Candidatus Collieribacteriota</taxon>
    </lineage>
</organism>
<reference evidence="2" key="1">
    <citation type="submission" date="2017-09" db="EMBL/GenBank/DDBJ databases">
        <title>Depth-based differentiation of microbial function through sediment-hosted aquifers and enrichment of novel symbionts in the deep terrestrial subsurface.</title>
        <authorList>
            <person name="Probst A.J."/>
            <person name="Ladd B."/>
            <person name="Jarett J.K."/>
            <person name="Geller-Mcgrath D.E."/>
            <person name="Sieber C.M.K."/>
            <person name="Emerson J.B."/>
            <person name="Anantharaman K."/>
            <person name="Thomas B.C."/>
            <person name="Malmstrom R."/>
            <person name="Stieglmeier M."/>
            <person name="Klingl A."/>
            <person name="Woyke T."/>
            <person name="Ryan C.M."/>
            <person name="Banfield J.F."/>
        </authorList>
    </citation>
    <scope>NUCLEOTIDE SEQUENCE [LARGE SCALE GENOMIC DNA]</scope>
</reference>